<evidence type="ECO:0000256" key="1">
    <source>
        <dbReference type="SAM" id="MobiDB-lite"/>
    </source>
</evidence>
<dbReference type="InterPro" id="IPR001279">
    <property type="entry name" value="Metallo-B-lactamas"/>
</dbReference>
<dbReference type="Proteomes" id="UP000584867">
    <property type="component" value="Unassembled WGS sequence"/>
</dbReference>
<dbReference type="SMART" id="SM00849">
    <property type="entry name" value="Lactamase_B"/>
    <property type="match status" value="1"/>
</dbReference>
<dbReference type="InterPro" id="IPR050855">
    <property type="entry name" value="NDM-1-like"/>
</dbReference>
<comment type="caution">
    <text evidence="3">The sequence shown here is derived from an EMBL/GenBank/DDBJ whole genome shotgun (WGS) entry which is preliminary data.</text>
</comment>
<dbReference type="CDD" id="cd07721">
    <property type="entry name" value="yflN-like_MBL-fold"/>
    <property type="match status" value="1"/>
</dbReference>
<proteinExistence type="predicted"/>
<sequence>MKITPLSSNAWQLTRFGLVNSYLVRENDGFTLIDTGLPGSADDFLNAAKSLGGPINRILLTHAHGDHIGSLDELSQRLGRIDVAISHRDARLLPKKPAQDLSLDPGEPQSKIKGSLPGANTVPTHLVANFELFGSLRCLATPGHTPGHFSFYDERDGTLYAGDSLVTVGGNVHIPGVGPWYFLLPGWASWNAPTMKASIRQLLDTMPLEAPFHRIAAGHGRIVEGSRELLEAALQEAGA</sequence>
<evidence type="ECO:0000259" key="2">
    <source>
        <dbReference type="SMART" id="SM00849"/>
    </source>
</evidence>
<dbReference type="AlphaFoldDB" id="A0A7W8EBQ8"/>
<name>A0A7W8EBQ8_9BACT</name>
<evidence type="ECO:0000313" key="4">
    <source>
        <dbReference type="Proteomes" id="UP000584867"/>
    </source>
</evidence>
<dbReference type="SUPFAM" id="SSF56281">
    <property type="entry name" value="Metallo-hydrolase/oxidoreductase"/>
    <property type="match status" value="1"/>
</dbReference>
<dbReference type="InterPro" id="IPR036866">
    <property type="entry name" value="RibonucZ/Hydroxyglut_hydro"/>
</dbReference>
<dbReference type="Pfam" id="PF00753">
    <property type="entry name" value="Lactamase_B"/>
    <property type="match status" value="1"/>
</dbReference>
<dbReference type="PANTHER" id="PTHR42951:SF9">
    <property type="entry name" value="METAL-DEPENDENT HYDROLASE"/>
    <property type="match status" value="1"/>
</dbReference>
<dbReference type="PANTHER" id="PTHR42951">
    <property type="entry name" value="METALLO-BETA-LACTAMASE DOMAIN-CONTAINING"/>
    <property type="match status" value="1"/>
</dbReference>
<reference evidence="3 4" key="1">
    <citation type="submission" date="2020-08" db="EMBL/GenBank/DDBJ databases">
        <title>Genomic Encyclopedia of Type Strains, Phase IV (KMG-V): Genome sequencing to study the core and pangenomes of soil and plant-associated prokaryotes.</title>
        <authorList>
            <person name="Whitman W."/>
        </authorList>
    </citation>
    <scope>NUCLEOTIDE SEQUENCE [LARGE SCALE GENOMIC DNA]</scope>
    <source>
        <strain evidence="3 4">X5P3</strain>
    </source>
</reference>
<accession>A0A7W8EBQ8</accession>
<organism evidence="3 4">
    <name type="scientific">Granulicella mallensis</name>
    <dbReference type="NCBI Taxonomy" id="940614"/>
    <lineage>
        <taxon>Bacteria</taxon>
        <taxon>Pseudomonadati</taxon>
        <taxon>Acidobacteriota</taxon>
        <taxon>Terriglobia</taxon>
        <taxon>Terriglobales</taxon>
        <taxon>Acidobacteriaceae</taxon>
        <taxon>Granulicella</taxon>
    </lineage>
</organism>
<feature type="domain" description="Metallo-beta-lactamase" evidence="2">
    <location>
        <begin position="18"/>
        <end position="219"/>
    </location>
</feature>
<dbReference type="Gene3D" id="3.60.15.10">
    <property type="entry name" value="Ribonuclease Z/Hydroxyacylglutathione hydrolase-like"/>
    <property type="match status" value="1"/>
</dbReference>
<dbReference type="GO" id="GO:0016787">
    <property type="term" value="F:hydrolase activity"/>
    <property type="evidence" value="ECO:0007669"/>
    <property type="project" value="UniProtKB-KW"/>
</dbReference>
<keyword evidence="3" id="KW-0378">Hydrolase</keyword>
<feature type="region of interest" description="Disordered" evidence="1">
    <location>
        <begin position="96"/>
        <end position="117"/>
    </location>
</feature>
<dbReference type="EMBL" id="JACHIO010000021">
    <property type="protein sequence ID" value="MBB5065971.1"/>
    <property type="molecule type" value="Genomic_DNA"/>
</dbReference>
<dbReference type="RefSeq" id="WP_184259118.1">
    <property type="nucleotide sequence ID" value="NZ_JACHIO010000021.1"/>
</dbReference>
<evidence type="ECO:0000313" key="3">
    <source>
        <dbReference type="EMBL" id="MBB5065971.1"/>
    </source>
</evidence>
<gene>
    <name evidence="3" type="ORF">HDF15_004341</name>
</gene>
<protein>
    <submittedName>
        <fullName evidence="3">Glyoxylase-like metal-dependent hydrolase (Beta-lactamase superfamily II)</fullName>
    </submittedName>
</protein>